<protein>
    <submittedName>
        <fullName evidence="1">Uncharacterized protein</fullName>
    </submittedName>
</protein>
<organism evidence="1 2">
    <name type="scientific">Nocardia otitidiscaviarum</name>
    <dbReference type="NCBI Taxonomy" id="1823"/>
    <lineage>
        <taxon>Bacteria</taxon>
        <taxon>Bacillati</taxon>
        <taxon>Actinomycetota</taxon>
        <taxon>Actinomycetes</taxon>
        <taxon>Mycobacteriales</taxon>
        <taxon>Nocardiaceae</taxon>
        <taxon>Nocardia</taxon>
    </lineage>
</organism>
<reference evidence="1 2" key="1">
    <citation type="submission" date="2019-07" db="EMBL/GenBank/DDBJ databases">
        <title>Complete Genome Sequence and Methylome Analysis of Nocardia otitidis-caviarum NEB252.</title>
        <authorList>
            <person name="Fomenkov A."/>
            <person name="Anton B.P."/>
            <person name="Vincze T."/>
            <person name="Roberts R.J."/>
        </authorList>
    </citation>
    <scope>NUCLEOTIDE SEQUENCE [LARGE SCALE GENOMIC DNA]</scope>
    <source>
        <strain evidence="1 2">NEB252</strain>
    </source>
</reference>
<evidence type="ECO:0000313" key="2">
    <source>
        <dbReference type="Proteomes" id="UP000317039"/>
    </source>
</evidence>
<accession>A0A516NN46</accession>
<name>A0A516NN46_9NOCA</name>
<gene>
    <name evidence="1" type="ORF">FOH10_18010</name>
</gene>
<dbReference type="GeneID" id="80334266"/>
<dbReference type="KEGG" id="nod:FOH10_18010"/>
<sequence length="248" mass="28056">MSHFVLTVCLPGHLTRDAVEPALDSALARFDENRDVPRYLEYTRQELIAKGRGDIEQFRDTRYATYLADTPAYEARNAHNSAHLRYLAGTDGDGGFPARLSWSDEQVYAYETRHYAAENIGPGGEVYSTWNPEGKWDWWVIGGRWSGYWVVRVEAWAEVLGAEMHTDNWNGVEPVRTDMARLKVIAPESLEPGFALLDLDGVWHERGEMGWLASVSRDVGDAAWRATYRSVLAALPPDTWLVNVDCHV</sequence>
<proteinExistence type="predicted"/>
<dbReference type="RefSeq" id="WP_143981615.1">
    <property type="nucleotide sequence ID" value="NZ_CP041695.1"/>
</dbReference>
<dbReference type="AlphaFoldDB" id="A0A516NN46"/>
<evidence type="ECO:0000313" key="1">
    <source>
        <dbReference type="EMBL" id="QDP80328.1"/>
    </source>
</evidence>
<dbReference type="Proteomes" id="UP000317039">
    <property type="component" value="Chromosome"/>
</dbReference>
<dbReference type="EMBL" id="CP041695">
    <property type="protein sequence ID" value="QDP80328.1"/>
    <property type="molecule type" value="Genomic_DNA"/>
</dbReference>